<accession>A0A1I7T5H9</accession>
<proteinExistence type="predicted"/>
<evidence type="ECO:0000256" key="1">
    <source>
        <dbReference type="SAM" id="MobiDB-lite"/>
    </source>
</evidence>
<name>A0A1I7T5H9_9PELO</name>
<dbReference type="WBParaSite" id="Csp11.Scaffold513.g2594.t1">
    <property type="protein sequence ID" value="Csp11.Scaffold513.g2594.t1"/>
    <property type="gene ID" value="Csp11.Scaffold513.g2594"/>
</dbReference>
<dbReference type="Proteomes" id="UP000095282">
    <property type="component" value="Unplaced"/>
</dbReference>
<feature type="compositionally biased region" description="Acidic residues" evidence="1">
    <location>
        <begin position="920"/>
        <end position="929"/>
    </location>
</feature>
<keyword evidence="2" id="KW-1185">Reference proteome</keyword>
<feature type="compositionally biased region" description="Basic and acidic residues" evidence="1">
    <location>
        <begin position="701"/>
        <end position="722"/>
    </location>
</feature>
<feature type="region of interest" description="Disordered" evidence="1">
    <location>
        <begin position="1"/>
        <end position="21"/>
    </location>
</feature>
<feature type="compositionally biased region" description="Acidic residues" evidence="1">
    <location>
        <begin position="766"/>
        <end position="781"/>
    </location>
</feature>
<feature type="compositionally biased region" description="Acidic residues" evidence="1">
    <location>
        <begin position="852"/>
        <end position="861"/>
    </location>
</feature>
<feature type="compositionally biased region" description="Acidic residues" evidence="1">
    <location>
        <begin position="742"/>
        <end position="751"/>
    </location>
</feature>
<feature type="compositionally biased region" description="Acidic residues" evidence="1">
    <location>
        <begin position="821"/>
        <end position="835"/>
    </location>
</feature>
<dbReference type="STRING" id="1561998.A0A1I7T5H9"/>
<feature type="compositionally biased region" description="Basic residues" evidence="1">
    <location>
        <begin position="838"/>
        <end position="847"/>
    </location>
</feature>
<evidence type="ECO:0000313" key="3">
    <source>
        <dbReference type="WBParaSite" id="Csp11.Scaffold513.g2594.t1"/>
    </source>
</evidence>
<feature type="compositionally biased region" description="Basic and acidic residues" evidence="1">
    <location>
        <begin position="568"/>
        <end position="583"/>
    </location>
</feature>
<feature type="region of interest" description="Disordered" evidence="1">
    <location>
        <begin position="550"/>
        <end position="583"/>
    </location>
</feature>
<evidence type="ECO:0000313" key="2">
    <source>
        <dbReference type="Proteomes" id="UP000095282"/>
    </source>
</evidence>
<feature type="region of interest" description="Disordered" evidence="1">
    <location>
        <begin position="649"/>
        <end position="954"/>
    </location>
</feature>
<feature type="compositionally biased region" description="Acidic residues" evidence="1">
    <location>
        <begin position="552"/>
        <end position="562"/>
    </location>
</feature>
<organism evidence="2 3">
    <name type="scientific">Caenorhabditis tropicalis</name>
    <dbReference type="NCBI Taxonomy" id="1561998"/>
    <lineage>
        <taxon>Eukaryota</taxon>
        <taxon>Metazoa</taxon>
        <taxon>Ecdysozoa</taxon>
        <taxon>Nematoda</taxon>
        <taxon>Chromadorea</taxon>
        <taxon>Rhabditida</taxon>
        <taxon>Rhabditina</taxon>
        <taxon>Rhabditomorpha</taxon>
        <taxon>Rhabditoidea</taxon>
        <taxon>Rhabditidae</taxon>
        <taxon>Peloderinae</taxon>
        <taxon>Caenorhabditis</taxon>
    </lineage>
</organism>
<feature type="compositionally biased region" description="Basic residues" evidence="1">
    <location>
        <begin position="787"/>
        <end position="797"/>
    </location>
</feature>
<feature type="compositionally biased region" description="Acidic residues" evidence="1">
    <location>
        <begin position="677"/>
        <end position="689"/>
    </location>
</feature>
<sequence>MDDDDIEKKKSKRKAKKEEDLDEDVLPETGLYNPNGHLFYHASVAPLTKAQYKRAEEHGINLRSKRNFTLEECVQIFQNWKKFATENNIQVNKAQDYISVKKSQKHIVKHQEDNFFWVKLCEGLPHRSGFYIKRRAETMMTDSFMEDLDWSRLPEVLRDKYFQYEVYSEVTMQKMHKLIEKGYSSTYAAEILDVPVNKALNMTAKIRCLEGREDQAMMKMVFESALQFGLDHEKLRKCVITNNEFDVDRLRKDVKIDDISFKLHITEYRCRELLKRILKSVLKKFQEFSVEGASDDVAWKKMWEELFSEKPALEENQLYEALELMCKHVEKEDTGASLRRNRTLANIIKTHGISGFQCDRSENRYLHHRISMLMTPLNRDFFDHLRRDFGFQLKLHCLLWSHKKLEVWEKLLVPADKTRYETVLAAEKSNPIVSKLTLKFLKNEKVVEWISDQAPAKTVRNAATRRLEAAVESFILYIQRKEKFKFPAKLRHLVPLETSSKTIKLILKEILDKENSEYLSIKEVKKKVEEASGNRISMKLKNKAIVVRDDVTDSESNSEDNTESLVDYSRDVESKNSADRREEIENVLEKADPSKIRRKFRNREEEDEQIWLSRELIRQKEVMERAVRTGKNQLKNKNLRKFCSAEFIETSDESSSDEEKKDDSVDDTEMSFHTESDINENSDEPEDVETPEKKKKKLKHYERSLENSSSIDDHLEDSDKVTEKKKKRKRKDSEENGRIPEIEDAEEVLPDDSDKVSKKKKKKQEDSEENPTPEDIVEAPPDDSNHITRKKKKKRRHSEQLDDSEDVVVKKKKKNMNSTEDPLEEPEVPETEDDLTASHKKKKKKRHRDSEVLEEDDEEAVYGDSGDVKKKKRKHHLNEAKDMDDTESPVNYSEKVRKKKKKKDREAEDPEDERNPIEVESLEVQEDSEDVVKKKKKKKRRNSELLEDPVNPKE</sequence>
<reference evidence="3" key="1">
    <citation type="submission" date="2016-11" db="UniProtKB">
        <authorList>
            <consortium name="WormBaseParasite"/>
        </authorList>
    </citation>
    <scope>IDENTIFICATION</scope>
</reference>
<dbReference type="AlphaFoldDB" id="A0A1I7T5H9"/>
<protein>
    <submittedName>
        <fullName evidence="3">Uncharacterized protein</fullName>
    </submittedName>
</protein>
<dbReference type="eggNOG" id="KOG4253">
    <property type="taxonomic scope" value="Eukaryota"/>
</dbReference>
<feature type="compositionally biased region" description="Basic and acidic residues" evidence="1">
    <location>
        <begin position="731"/>
        <end position="741"/>
    </location>
</feature>